<dbReference type="EMBL" id="JBHRYF010000001">
    <property type="protein sequence ID" value="MFC3658992.1"/>
    <property type="molecule type" value="Genomic_DNA"/>
</dbReference>
<accession>A0ABV7UR66</accession>
<gene>
    <name evidence="1" type="ORF">ACFOM9_02730</name>
</gene>
<dbReference type="Proteomes" id="UP001595724">
    <property type="component" value="Unassembled WGS sequence"/>
</dbReference>
<reference evidence="2" key="1">
    <citation type="journal article" date="2019" name="Int. J. Syst. Evol. Microbiol.">
        <title>The Global Catalogue of Microorganisms (GCM) 10K type strain sequencing project: providing services to taxonomists for standard genome sequencing and annotation.</title>
        <authorList>
            <consortium name="The Broad Institute Genomics Platform"/>
            <consortium name="The Broad Institute Genome Sequencing Center for Infectious Disease"/>
            <person name="Wu L."/>
            <person name="Ma J."/>
        </authorList>
    </citation>
    <scope>NUCLEOTIDE SEQUENCE [LARGE SCALE GENOMIC DNA]</scope>
    <source>
        <strain evidence="2">KCTC 42211</strain>
    </source>
</reference>
<evidence type="ECO:0000313" key="1">
    <source>
        <dbReference type="EMBL" id="MFC3658992.1"/>
    </source>
</evidence>
<organism evidence="1 2">
    <name type="scientific">Luteimonas notoginsengisoli</name>
    <dbReference type="NCBI Taxonomy" id="1578200"/>
    <lineage>
        <taxon>Bacteria</taxon>
        <taxon>Pseudomonadati</taxon>
        <taxon>Pseudomonadota</taxon>
        <taxon>Gammaproteobacteria</taxon>
        <taxon>Lysobacterales</taxon>
        <taxon>Lysobacteraceae</taxon>
        <taxon>Luteimonas</taxon>
    </lineage>
</organism>
<dbReference type="RefSeq" id="WP_386705937.1">
    <property type="nucleotide sequence ID" value="NZ_JBHRYF010000001.1"/>
</dbReference>
<proteinExistence type="predicted"/>
<keyword evidence="2" id="KW-1185">Reference proteome</keyword>
<protein>
    <recommendedName>
        <fullName evidence="3">DUF4365 domain-containing protein</fullName>
    </recommendedName>
</protein>
<name>A0ABV7UR66_9GAMM</name>
<sequence length="279" mass="30474">MKAAEVKSAFPTEAALCDCFLESLRAIGGWTAYPETAGFDILAVYDKTGHQLGIEAKLALNAKVADQILPDHYMGYHDEGVPGPDFRAVIVPCTTAANAGIAKMLGILGVQVWAPAREQRWTDGDLVDSFTFLRAFSRHTYTDVHGKVVNADRRAHDTNDGPLLAWDMAWHDWNPPKRCELPEIVPCVRAGVPAPLQLTPWKIGALRVLADLELDGFVTAKSVRDCGVDARRFCASDGWLEQLGSGRWGRGKIPAFDQQHPEAYAELLAAARAKRAIAA</sequence>
<evidence type="ECO:0000313" key="2">
    <source>
        <dbReference type="Proteomes" id="UP001595724"/>
    </source>
</evidence>
<comment type="caution">
    <text evidence="1">The sequence shown here is derived from an EMBL/GenBank/DDBJ whole genome shotgun (WGS) entry which is preliminary data.</text>
</comment>
<evidence type="ECO:0008006" key="3">
    <source>
        <dbReference type="Google" id="ProtNLM"/>
    </source>
</evidence>